<dbReference type="OrthoDB" id="5594999at2759"/>
<reference evidence="1 2" key="1">
    <citation type="submission" date="2018-11" db="EMBL/GenBank/DDBJ databases">
        <authorList>
            <consortium name="Pathogen Informatics"/>
        </authorList>
    </citation>
    <scope>NUCLEOTIDE SEQUENCE [LARGE SCALE GENOMIC DNA]</scope>
</reference>
<dbReference type="EMBL" id="UYRU01052835">
    <property type="protein sequence ID" value="VDN12035.1"/>
    <property type="molecule type" value="Genomic_DNA"/>
</dbReference>
<keyword evidence="2" id="KW-1185">Reference proteome</keyword>
<sequence>MLQTRGRSLMYHLLNTKSSSTDDDPSFNLTLARVLNSRQIFTQHPNLMSSPSSIVEDVCDGQNNLRLDRLFAGYCVVGLNENRTLLALGGRWGTVAVFRFTDSGNLDCLTVFDLPTRNKVMSLSWLNDHPEHYSGSALLVGVFPQETVSLAIPFPHLLI</sequence>
<dbReference type="Proteomes" id="UP000281553">
    <property type="component" value="Unassembled WGS sequence"/>
</dbReference>
<name>A0A3P7L3R3_DIBLA</name>
<evidence type="ECO:0000313" key="2">
    <source>
        <dbReference type="Proteomes" id="UP000281553"/>
    </source>
</evidence>
<dbReference type="AlphaFoldDB" id="A0A3P7L3R3"/>
<gene>
    <name evidence="1" type="ORF">DILT_LOCUS7866</name>
</gene>
<protein>
    <submittedName>
        <fullName evidence="1">Uncharacterized protein</fullName>
    </submittedName>
</protein>
<proteinExistence type="predicted"/>
<organism evidence="1 2">
    <name type="scientific">Dibothriocephalus latus</name>
    <name type="common">Fish tapeworm</name>
    <name type="synonym">Diphyllobothrium latum</name>
    <dbReference type="NCBI Taxonomy" id="60516"/>
    <lineage>
        <taxon>Eukaryota</taxon>
        <taxon>Metazoa</taxon>
        <taxon>Spiralia</taxon>
        <taxon>Lophotrochozoa</taxon>
        <taxon>Platyhelminthes</taxon>
        <taxon>Cestoda</taxon>
        <taxon>Eucestoda</taxon>
        <taxon>Diphyllobothriidea</taxon>
        <taxon>Diphyllobothriidae</taxon>
        <taxon>Dibothriocephalus</taxon>
    </lineage>
</organism>
<evidence type="ECO:0000313" key="1">
    <source>
        <dbReference type="EMBL" id="VDN12035.1"/>
    </source>
</evidence>
<accession>A0A3P7L3R3</accession>